<dbReference type="GO" id="GO:0007608">
    <property type="term" value="P:sensory perception of smell"/>
    <property type="evidence" value="ECO:0007669"/>
    <property type="project" value="TreeGrafter"/>
</dbReference>
<reference evidence="2" key="1">
    <citation type="journal article" date="2016" name="Insect Biochem. Mol. Biol.">
        <title>Multifaceted biological insights from a draft genome sequence of the tobacco hornworm moth, Manduca sexta.</title>
        <authorList>
            <person name="Kanost M.R."/>
            <person name="Arrese E.L."/>
            <person name="Cao X."/>
            <person name="Chen Y.R."/>
            <person name="Chellapilla S."/>
            <person name="Goldsmith M.R."/>
            <person name="Grosse-Wilde E."/>
            <person name="Heckel D.G."/>
            <person name="Herndon N."/>
            <person name="Jiang H."/>
            <person name="Papanicolaou A."/>
            <person name="Qu J."/>
            <person name="Soulages J.L."/>
            <person name="Vogel H."/>
            <person name="Walters J."/>
            <person name="Waterhouse R.M."/>
            <person name="Ahn S.J."/>
            <person name="Almeida F.C."/>
            <person name="An C."/>
            <person name="Aqrawi P."/>
            <person name="Bretschneider A."/>
            <person name="Bryant W.B."/>
            <person name="Bucks S."/>
            <person name="Chao H."/>
            <person name="Chevignon G."/>
            <person name="Christen J.M."/>
            <person name="Clarke D.F."/>
            <person name="Dittmer N.T."/>
            <person name="Ferguson L.C.F."/>
            <person name="Garavelou S."/>
            <person name="Gordon K.H.J."/>
            <person name="Gunaratna R.T."/>
            <person name="Han Y."/>
            <person name="Hauser F."/>
            <person name="He Y."/>
            <person name="Heidel-Fischer H."/>
            <person name="Hirsh A."/>
            <person name="Hu Y."/>
            <person name="Jiang H."/>
            <person name="Kalra D."/>
            <person name="Klinner C."/>
            <person name="Konig C."/>
            <person name="Kovar C."/>
            <person name="Kroll A.R."/>
            <person name="Kuwar S.S."/>
            <person name="Lee S.L."/>
            <person name="Lehman R."/>
            <person name="Li K."/>
            <person name="Li Z."/>
            <person name="Liang H."/>
            <person name="Lovelace S."/>
            <person name="Lu Z."/>
            <person name="Mansfield J.H."/>
            <person name="McCulloch K.J."/>
            <person name="Mathew T."/>
            <person name="Morton B."/>
            <person name="Muzny D.M."/>
            <person name="Neunemann D."/>
            <person name="Ongeri F."/>
            <person name="Pauchet Y."/>
            <person name="Pu L.L."/>
            <person name="Pyrousis I."/>
            <person name="Rao X.J."/>
            <person name="Redding A."/>
            <person name="Roesel C."/>
            <person name="Sanchez-Gracia A."/>
            <person name="Schaack S."/>
            <person name="Shukla A."/>
            <person name="Tetreau G."/>
            <person name="Wang Y."/>
            <person name="Xiong G.H."/>
            <person name="Traut W."/>
            <person name="Walsh T.K."/>
            <person name="Worley K.C."/>
            <person name="Wu D."/>
            <person name="Wu W."/>
            <person name="Wu Y.Q."/>
            <person name="Zhang X."/>
            <person name="Zou Z."/>
            <person name="Zucker H."/>
            <person name="Briscoe A.D."/>
            <person name="Burmester T."/>
            <person name="Clem R.J."/>
            <person name="Feyereisen R."/>
            <person name="Grimmelikhuijzen C.J.P."/>
            <person name="Hamodrakas S.J."/>
            <person name="Hansson B.S."/>
            <person name="Huguet E."/>
            <person name="Jermiin L.S."/>
            <person name="Lan Q."/>
            <person name="Lehman H.K."/>
            <person name="Lorenzen M."/>
            <person name="Merzendorfer H."/>
            <person name="Michalopoulos I."/>
            <person name="Morton D.B."/>
            <person name="Muthukrishnan S."/>
            <person name="Oakeshott J.G."/>
            <person name="Palmer W."/>
            <person name="Park Y."/>
            <person name="Passarelli A.L."/>
            <person name="Rozas J."/>
            <person name="Schwartz L.M."/>
            <person name="Smith W."/>
            <person name="Southgate A."/>
            <person name="Vilcinskas A."/>
            <person name="Vogt R."/>
            <person name="Wang P."/>
            <person name="Werren J."/>
            <person name="Yu X.Q."/>
            <person name="Zhou J.J."/>
            <person name="Brown S.J."/>
            <person name="Scherer S.E."/>
            <person name="Richards S."/>
            <person name="Blissard G.W."/>
        </authorList>
    </citation>
    <scope>NUCLEOTIDE SEQUENCE</scope>
</reference>
<keyword evidence="3" id="KW-1185">Reference proteome</keyword>
<dbReference type="CDD" id="cd23992">
    <property type="entry name" value="PBP_GOBP"/>
    <property type="match status" value="1"/>
</dbReference>
<comment type="caution">
    <text evidence="2">The sequence shown here is derived from an EMBL/GenBank/DDBJ whole genome shotgun (WGS) entry which is preliminary data.</text>
</comment>
<feature type="signal peptide" evidence="1">
    <location>
        <begin position="1"/>
        <end position="21"/>
    </location>
</feature>
<proteinExistence type="predicted"/>
<protein>
    <submittedName>
        <fullName evidence="2">Uncharacterized protein</fullName>
    </submittedName>
</protein>
<feature type="chain" id="PRO_5037679053" evidence="1">
    <location>
        <begin position="22"/>
        <end position="167"/>
    </location>
</feature>
<dbReference type="GO" id="GO:0005549">
    <property type="term" value="F:odorant binding"/>
    <property type="evidence" value="ECO:0007669"/>
    <property type="project" value="InterPro"/>
</dbReference>
<dbReference type="Pfam" id="PF01395">
    <property type="entry name" value="PBP_GOBP"/>
    <property type="match status" value="1"/>
</dbReference>
<sequence>MIRAVVFCCCMVALMPFSANAMTDEQKEKIHEHFEKLGLGCLKENTITEDDIKDLRAKKVPSGENAGCFLACMMKEIGVLNDEGMLEKGRAMELAKEVFDDAEELKKIEEYMHSCSSVNSESVGDGEKGCERAMLAYKCMVENASKVTNILHSKLILSYLNINLHSS</sequence>
<accession>A0A921YLA6</accession>
<reference evidence="2" key="2">
    <citation type="submission" date="2020-12" db="EMBL/GenBank/DDBJ databases">
        <authorList>
            <person name="Kanost M."/>
        </authorList>
    </citation>
    <scope>NUCLEOTIDE SEQUENCE</scope>
</reference>
<dbReference type="EMBL" id="JH668283">
    <property type="protein sequence ID" value="KAG6440969.1"/>
    <property type="molecule type" value="Genomic_DNA"/>
</dbReference>
<dbReference type="SMART" id="SM00708">
    <property type="entry name" value="PhBP"/>
    <property type="match status" value="1"/>
</dbReference>
<dbReference type="Proteomes" id="UP000791440">
    <property type="component" value="Unassembled WGS sequence"/>
</dbReference>
<dbReference type="PANTHER" id="PTHR11857">
    <property type="entry name" value="ODORANT BINDING PROTEIN-RELATED"/>
    <property type="match status" value="1"/>
</dbReference>
<organism evidence="2 3">
    <name type="scientific">Manduca sexta</name>
    <name type="common">Tobacco hawkmoth</name>
    <name type="synonym">Tobacco hornworm</name>
    <dbReference type="NCBI Taxonomy" id="7130"/>
    <lineage>
        <taxon>Eukaryota</taxon>
        <taxon>Metazoa</taxon>
        <taxon>Ecdysozoa</taxon>
        <taxon>Arthropoda</taxon>
        <taxon>Hexapoda</taxon>
        <taxon>Insecta</taxon>
        <taxon>Pterygota</taxon>
        <taxon>Neoptera</taxon>
        <taxon>Endopterygota</taxon>
        <taxon>Lepidoptera</taxon>
        <taxon>Glossata</taxon>
        <taxon>Ditrysia</taxon>
        <taxon>Bombycoidea</taxon>
        <taxon>Sphingidae</taxon>
        <taxon>Sphinginae</taxon>
        <taxon>Sphingini</taxon>
        <taxon>Manduca</taxon>
    </lineage>
</organism>
<keyword evidence="1" id="KW-0732">Signal</keyword>
<evidence type="ECO:0000256" key="1">
    <source>
        <dbReference type="SAM" id="SignalP"/>
    </source>
</evidence>
<dbReference type="InterPro" id="IPR006170">
    <property type="entry name" value="PBP/GOBP"/>
</dbReference>
<dbReference type="GO" id="GO:0005615">
    <property type="term" value="C:extracellular space"/>
    <property type="evidence" value="ECO:0007669"/>
    <property type="project" value="TreeGrafter"/>
</dbReference>
<evidence type="ECO:0000313" key="3">
    <source>
        <dbReference type="Proteomes" id="UP000791440"/>
    </source>
</evidence>
<name>A0A921YLA6_MANSE</name>
<dbReference type="AlphaFoldDB" id="A0A921YLA6"/>
<gene>
    <name evidence="2" type="ORF">O3G_MSEX001615</name>
</gene>
<evidence type="ECO:0000313" key="2">
    <source>
        <dbReference type="EMBL" id="KAG6440969.1"/>
    </source>
</evidence>